<comment type="caution">
    <text evidence="1">The sequence shown here is derived from an EMBL/GenBank/DDBJ whole genome shotgun (WGS) entry which is preliminary data.</text>
</comment>
<organism evidence="1 3">
    <name type="scientific">Marivita cryptomonadis</name>
    <dbReference type="NCBI Taxonomy" id="505252"/>
    <lineage>
        <taxon>Bacteria</taxon>
        <taxon>Pseudomonadati</taxon>
        <taxon>Pseudomonadota</taxon>
        <taxon>Alphaproteobacteria</taxon>
        <taxon>Rhodobacterales</taxon>
        <taxon>Roseobacteraceae</taxon>
        <taxon>Marivita</taxon>
    </lineage>
</organism>
<keyword evidence="4" id="KW-1185">Reference proteome</keyword>
<dbReference type="Proteomes" id="UP000755667">
    <property type="component" value="Unassembled WGS sequence"/>
</dbReference>
<dbReference type="Proteomes" id="UP000809440">
    <property type="component" value="Unassembled WGS sequence"/>
</dbReference>
<proteinExistence type="predicted"/>
<evidence type="ECO:0000313" key="3">
    <source>
        <dbReference type="Proteomes" id="UP000755667"/>
    </source>
</evidence>
<name>A0A9Q2NWG0_9RHOB</name>
<dbReference type="OrthoDB" id="7882987at2"/>
<evidence type="ECO:0000313" key="4">
    <source>
        <dbReference type="Proteomes" id="UP000809440"/>
    </source>
</evidence>
<reference evidence="1 4" key="1">
    <citation type="submission" date="2021-01" db="EMBL/GenBank/DDBJ databases">
        <title>Diatom-associated Roseobacters Show Island Model of Population Structure.</title>
        <authorList>
            <person name="Qu L."/>
            <person name="Feng X."/>
            <person name="Chen Y."/>
            <person name="Li L."/>
            <person name="Wang X."/>
            <person name="Hu Z."/>
            <person name="Wang H."/>
            <person name="Luo H."/>
        </authorList>
    </citation>
    <scope>NUCLEOTIDE SEQUENCE</scope>
    <source>
        <strain evidence="2 4">CC28-63</strain>
        <strain evidence="1">CC28-69</strain>
    </source>
</reference>
<sequence>MNAPTPADFARELATRFGPKPDPTNPFFQPVEIATHRLLIQAVSEVFGPEDPFAQFAKAYERAYRLMVPVHWSGEDTAECLEASLDNMRAAWEVIERDTVLTIDDMRG</sequence>
<dbReference type="EMBL" id="JAFBXF010000008">
    <property type="protein sequence ID" value="MBM2418087.1"/>
    <property type="molecule type" value="Genomic_DNA"/>
</dbReference>
<dbReference type="RefSeq" id="WP_085630209.1">
    <property type="nucleotide sequence ID" value="NZ_JAFBWU010000008.1"/>
</dbReference>
<accession>A0A9Q2NWG0</accession>
<evidence type="ECO:0000313" key="1">
    <source>
        <dbReference type="EMBL" id="MBM2413418.1"/>
    </source>
</evidence>
<protein>
    <submittedName>
        <fullName evidence="1">Uncharacterized protein</fullName>
    </submittedName>
</protein>
<evidence type="ECO:0000313" key="2">
    <source>
        <dbReference type="EMBL" id="MBM2418087.1"/>
    </source>
</evidence>
<dbReference type="AlphaFoldDB" id="A0A9Q2NWG0"/>
<dbReference type="GeneID" id="62641527"/>
<dbReference type="EMBL" id="JAFBXE010000008">
    <property type="protein sequence ID" value="MBM2413418.1"/>
    <property type="molecule type" value="Genomic_DNA"/>
</dbReference>
<gene>
    <name evidence="1" type="ORF">JQX41_13975</name>
    <name evidence="2" type="ORF">JQX48_13985</name>
</gene>